<name>A0AAU9THA5_EUPED</name>
<evidence type="ECO:0000313" key="8">
    <source>
        <dbReference type="EMBL" id="CAH2085101.1"/>
    </source>
</evidence>
<dbReference type="InterPro" id="IPR013128">
    <property type="entry name" value="Peptidase_C1A"/>
</dbReference>
<dbReference type="CDD" id="cd02248">
    <property type="entry name" value="Peptidase_C1A"/>
    <property type="match status" value="1"/>
</dbReference>
<organism evidence="8 9">
    <name type="scientific">Euphydryas editha</name>
    <name type="common">Edith's checkerspot</name>
    <dbReference type="NCBI Taxonomy" id="104508"/>
    <lineage>
        <taxon>Eukaryota</taxon>
        <taxon>Metazoa</taxon>
        <taxon>Ecdysozoa</taxon>
        <taxon>Arthropoda</taxon>
        <taxon>Hexapoda</taxon>
        <taxon>Insecta</taxon>
        <taxon>Pterygota</taxon>
        <taxon>Neoptera</taxon>
        <taxon>Endopterygota</taxon>
        <taxon>Lepidoptera</taxon>
        <taxon>Glossata</taxon>
        <taxon>Ditrysia</taxon>
        <taxon>Papilionoidea</taxon>
        <taxon>Nymphalidae</taxon>
        <taxon>Nymphalinae</taxon>
        <taxon>Euphydryas</taxon>
    </lineage>
</organism>
<comment type="similarity">
    <text evidence="1">Belongs to the peptidase C1 family.</text>
</comment>
<dbReference type="PRINTS" id="PR00705">
    <property type="entry name" value="PAPAIN"/>
</dbReference>
<accession>A0AAU9THA5</accession>
<feature type="domain" description="Cathepsin propeptide inhibitor" evidence="7">
    <location>
        <begin position="27"/>
        <end position="87"/>
    </location>
</feature>
<feature type="signal peptide" evidence="5">
    <location>
        <begin position="1"/>
        <end position="16"/>
    </location>
</feature>
<dbReference type="InterPro" id="IPR013201">
    <property type="entry name" value="Prot_inhib_I29"/>
</dbReference>
<keyword evidence="2" id="KW-0645">Protease</keyword>
<evidence type="ECO:0000259" key="6">
    <source>
        <dbReference type="SMART" id="SM00645"/>
    </source>
</evidence>
<evidence type="ECO:0000313" key="9">
    <source>
        <dbReference type="Proteomes" id="UP001153954"/>
    </source>
</evidence>
<evidence type="ECO:0008006" key="10">
    <source>
        <dbReference type="Google" id="ProtNLM"/>
    </source>
</evidence>
<keyword evidence="9" id="KW-1185">Reference proteome</keyword>
<dbReference type="InterPro" id="IPR038765">
    <property type="entry name" value="Papain-like_cys_pep_sf"/>
</dbReference>
<evidence type="ECO:0000259" key="7">
    <source>
        <dbReference type="SMART" id="SM00848"/>
    </source>
</evidence>
<dbReference type="PANTHER" id="PTHR12411">
    <property type="entry name" value="CYSTEINE PROTEASE FAMILY C1-RELATED"/>
    <property type="match status" value="1"/>
</dbReference>
<dbReference type="GO" id="GO:0008234">
    <property type="term" value="F:cysteine-type peptidase activity"/>
    <property type="evidence" value="ECO:0007669"/>
    <property type="project" value="UniProtKB-KW"/>
</dbReference>
<dbReference type="EMBL" id="CAKOGL010000003">
    <property type="protein sequence ID" value="CAH2085101.1"/>
    <property type="molecule type" value="Genomic_DNA"/>
</dbReference>
<keyword evidence="4" id="KW-0788">Thiol protease</keyword>
<dbReference type="Pfam" id="PF00112">
    <property type="entry name" value="Peptidase_C1"/>
    <property type="match status" value="1"/>
</dbReference>
<evidence type="ECO:0000256" key="5">
    <source>
        <dbReference type="SAM" id="SignalP"/>
    </source>
</evidence>
<reference evidence="8" key="1">
    <citation type="submission" date="2022-03" db="EMBL/GenBank/DDBJ databases">
        <authorList>
            <person name="Tunstrom K."/>
        </authorList>
    </citation>
    <scope>NUCLEOTIDE SEQUENCE</scope>
</reference>
<dbReference type="Pfam" id="PF08246">
    <property type="entry name" value="Inhibitor_I29"/>
    <property type="match status" value="1"/>
</dbReference>
<evidence type="ECO:0000256" key="4">
    <source>
        <dbReference type="ARBA" id="ARBA00022807"/>
    </source>
</evidence>
<dbReference type="Proteomes" id="UP001153954">
    <property type="component" value="Unassembled WGS sequence"/>
</dbReference>
<feature type="chain" id="PRO_5043975846" description="Cathepsin L" evidence="5">
    <location>
        <begin position="17"/>
        <end position="336"/>
    </location>
</feature>
<sequence length="336" mass="38174">MKILVVLLTVLVAVNTRDLFKHIQEEWDTFKLEYEKTYENEEEERNRMMIFLSNKYRVYKHNQLFERGQVTFRLGLNKYSDMFHDEFVRTLNGFKNTANYSEQLHKHRATFIPPANVVVPQHVDWRSKGAVTGVKDQGNCSSCWAFSATGALEGQHFRKSGFLVSLSEQNLIDCSSEYENDGCNGGTINYAFEYIWDNGGIDTEKSYPYEAVDDNCRYNPKNSGATEVGIVEVPKNNEEALKQAVATVGPVSVAIDASLDSFRHYSSGVYFDKECSTKDFNHAVLVVGYGRDIAGGDYWLVKNSWGLSWGEFGYIKMARNRKNHCGIASEASYPLV</sequence>
<evidence type="ECO:0000256" key="3">
    <source>
        <dbReference type="ARBA" id="ARBA00022801"/>
    </source>
</evidence>
<dbReference type="Gene3D" id="3.90.70.10">
    <property type="entry name" value="Cysteine proteinases"/>
    <property type="match status" value="1"/>
</dbReference>
<dbReference type="InterPro" id="IPR025661">
    <property type="entry name" value="Pept_asp_AS"/>
</dbReference>
<gene>
    <name evidence="8" type="ORF">EEDITHA_LOCUS1610</name>
</gene>
<dbReference type="SMART" id="SM00848">
    <property type="entry name" value="Inhibitor_I29"/>
    <property type="match status" value="1"/>
</dbReference>
<comment type="caution">
    <text evidence="8">The sequence shown here is derived from an EMBL/GenBank/DDBJ whole genome shotgun (WGS) entry which is preliminary data.</text>
</comment>
<dbReference type="FunFam" id="3.90.70.10:FF:000006">
    <property type="entry name" value="Cathepsin S"/>
    <property type="match status" value="1"/>
</dbReference>
<evidence type="ECO:0000256" key="1">
    <source>
        <dbReference type="ARBA" id="ARBA00008455"/>
    </source>
</evidence>
<protein>
    <recommendedName>
        <fullName evidence="10">Cathepsin L</fullName>
    </recommendedName>
</protein>
<proteinExistence type="inferred from homology"/>
<feature type="domain" description="Peptidase C1A papain C-terminal" evidence="6">
    <location>
        <begin position="119"/>
        <end position="335"/>
    </location>
</feature>
<dbReference type="SUPFAM" id="SSF54001">
    <property type="entry name" value="Cysteine proteinases"/>
    <property type="match status" value="1"/>
</dbReference>
<dbReference type="AlphaFoldDB" id="A0AAU9THA5"/>
<keyword evidence="3" id="KW-0378">Hydrolase</keyword>
<dbReference type="InterPro" id="IPR000668">
    <property type="entry name" value="Peptidase_C1A_C"/>
</dbReference>
<dbReference type="InterPro" id="IPR039417">
    <property type="entry name" value="Peptidase_C1A_papain-like"/>
</dbReference>
<keyword evidence="5" id="KW-0732">Signal</keyword>
<dbReference type="PROSITE" id="PS00640">
    <property type="entry name" value="THIOL_PROTEASE_ASN"/>
    <property type="match status" value="1"/>
</dbReference>
<evidence type="ECO:0000256" key="2">
    <source>
        <dbReference type="ARBA" id="ARBA00022670"/>
    </source>
</evidence>
<dbReference type="GO" id="GO:0006508">
    <property type="term" value="P:proteolysis"/>
    <property type="evidence" value="ECO:0007669"/>
    <property type="project" value="UniProtKB-KW"/>
</dbReference>
<dbReference type="SMART" id="SM00645">
    <property type="entry name" value="Pept_C1"/>
    <property type="match status" value="1"/>
</dbReference>